<protein>
    <submittedName>
        <fullName evidence="6">Uncharacterized protein LOC107274386</fullName>
    </submittedName>
</protein>
<dbReference type="PANTHER" id="PTHR10334">
    <property type="entry name" value="CYSTEINE-RICH SECRETORY PROTEIN-RELATED"/>
    <property type="match status" value="1"/>
</dbReference>
<evidence type="ECO:0000259" key="4">
    <source>
        <dbReference type="SMART" id="SM00198"/>
    </source>
</evidence>
<feature type="region of interest" description="Disordered" evidence="3">
    <location>
        <begin position="294"/>
        <end position="426"/>
    </location>
</feature>
<feature type="compositionally biased region" description="Basic and acidic residues" evidence="3">
    <location>
        <begin position="408"/>
        <end position="426"/>
    </location>
</feature>
<dbReference type="InterPro" id="IPR014044">
    <property type="entry name" value="CAP_dom"/>
</dbReference>
<dbReference type="GeneID" id="107274386"/>
<dbReference type="InterPro" id="IPR001283">
    <property type="entry name" value="CRISP-related"/>
</dbReference>
<dbReference type="KEGG" id="ccin:107274386"/>
<proteinExistence type="predicted"/>
<dbReference type="FunFam" id="3.40.33.10:FF:000002">
    <property type="entry name" value="Golgi-associated plant pathogenesis-related protein 1"/>
    <property type="match status" value="1"/>
</dbReference>
<name>A0AAJ7RUJ3_CEPCN</name>
<feature type="region of interest" description="Disordered" evidence="3">
    <location>
        <begin position="146"/>
        <end position="177"/>
    </location>
</feature>
<dbReference type="RefSeq" id="XP_024947407.1">
    <property type="nucleotide sequence ID" value="XM_025091639.1"/>
</dbReference>
<keyword evidence="2" id="KW-0964">Secreted</keyword>
<evidence type="ECO:0000256" key="2">
    <source>
        <dbReference type="ARBA" id="ARBA00022525"/>
    </source>
</evidence>
<dbReference type="Pfam" id="PF00188">
    <property type="entry name" value="CAP"/>
    <property type="match status" value="1"/>
</dbReference>
<organism evidence="5 6">
    <name type="scientific">Cephus cinctus</name>
    <name type="common">Wheat stem sawfly</name>
    <dbReference type="NCBI Taxonomy" id="211228"/>
    <lineage>
        <taxon>Eukaryota</taxon>
        <taxon>Metazoa</taxon>
        <taxon>Ecdysozoa</taxon>
        <taxon>Arthropoda</taxon>
        <taxon>Hexapoda</taxon>
        <taxon>Insecta</taxon>
        <taxon>Pterygota</taxon>
        <taxon>Neoptera</taxon>
        <taxon>Endopterygota</taxon>
        <taxon>Hymenoptera</taxon>
        <taxon>Cephoidea</taxon>
        <taxon>Cephidae</taxon>
        <taxon>Cephus</taxon>
    </lineage>
</organism>
<reference evidence="6" key="1">
    <citation type="submission" date="2025-08" db="UniProtKB">
        <authorList>
            <consortium name="RefSeq"/>
        </authorList>
    </citation>
    <scope>IDENTIFICATION</scope>
</reference>
<sequence>MFSVPESEFAQRCLESHNKYRAFHGSSPLTLNKTLSDYAQEWANDLASREVIEHRESSQYGENLYTNYSDDKEWKVKPSDPVESWYTEKEKYTFGEESPTNTQDVGHFTQIVWKETKEMGVGVKFGKNGHVYVVCNYDPPGNIAGKYERNVQRGDTSKVDEKGHKEDKRSSKDRRESLINDLTQFPSKIILTKSDEELGIRLVQPNQKLFNSMEKLAAVPSEKLRVWTVWLEKVSDESILWSKWLRGHIDLVIRIKSYLDQLDAGESKDTEAEIEQIDSIREIKGDAGDAGYVENLARTKSRRSRKDTKESIGSREKSANIVTDTERGEITKNDVGPESTVNLDKKKEDTEDSNEPKVVESNRETKRKVSGSREARKESKEMTKKDTEKQKSSGEINNKSWPIGVTWKPRESQKRKKEREENEKRLSFDKISMPKTKEEMELLTKSVRRNATIYRSLHKHWLETGNQALGEMLGRAVMPTSKLPFYSYEDVPYDFHLKADVDIEIGVDHDDEEVLLPDETRERVTKNYEHLYFNLLEKPGKGGKPWF</sequence>
<dbReference type="AlphaFoldDB" id="A0AAJ7RUJ3"/>
<dbReference type="SUPFAM" id="SSF55797">
    <property type="entry name" value="PR-1-like"/>
    <property type="match status" value="1"/>
</dbReference>
<dbReference type="InterPro" id="IPR034113">
    <property type="entry name" value="SCP_GAPR1-like"/>
</dbReference>
<feature type="domain" description="SCP" evidence="4">
    <location>
        <begin position="8"/>
        <end position="145"/>
    </location>
</feature>
<dbReference type="Proteomes" id="UP000694920">
    <property type="component" value="Unplaced"/>
</dbReference>
<keyword evidence="5" id="KW-1185">Reference proteome</keyword>
<accession>A0AAJ7RUJ3</accession>
<dbReference type="CDD" id="cd05382">
    <property type="entry name" value="CAP_GAPR1-like"/>
    <property type="match status" value="1"/>
</dbReference>
<dbReference type="SMART" id="SM00198">
    <property type="entry name" value="SCP"/>
    <property type="match status" value="1"/>
</dbReference>
<evidence type="ECO:0000256" key="3">
    <source>
        <dbReference type="SAM" id="MobiDB-lite"/>
    </source>
</evidence>
<dbReference type="GO" id="GO:0005576">
    <property type="term" value="C:extracellular region"/>
    <property type="evidence" value="ECO:0007669"/>
    <property type="project" value="UniProtKB-SubCell"/>
</dbReference>
<dbReference type="InterPro" id="IPR035940">
    <property type="entry name" value="CAP_sf"/>
</dbReference>
<feature type="compositionally biased region" description="Basic and acidic residues" evidence="3">
    <location>
        <begin position="343"/>
        <end position="364"/>
    </location>
</feature>
<feature type="compositionally biased region" description="Basic and acidic residues" evidence="3">
    <location>
        <begin position="371"/>
        <end position="392"/>
    </location>
</feature>
<evidence type="ECO:0000313" key="6">
    <source>
        <dbReference type="RefSeq" id="XP_024947407.1"/>
    </source>
</evidence>
<dbReference type="InterPro" id="IPR018244">
    <property type="entry name" value="Allrgn_V5/Tpx1_CS"/>
</dbReference>
<gene>
    <name evidence="6" type="primary">LOC107274386</name>
</gene>
<dbReference type="Gene3D" id="3.40.33.10">
    <property type="entry name" value="CAP"/>
    <property type="match status" value="1"/>
</dbReference>
<evidence type="ECO:0000256" key="1">
    <source>
        <dbReference type="ARBA" id="ARBA00004613"/>
    </source>
</evidence>
<dbReference type="PROSITE" id="PS01009">
    <property type="entry name" value="CRISP_1"/>
    <property type="match status" value="1"/>
</dbReference>
<dbReference type="PRINTS" id="PR00837">
    <property type="entry name" value="V5TPXLIKE"/>
</dbReference>
<evidence type="ECO:0000313" key="5">
    <source>
        <dbReference type="Proteomes" id="UP000694920"/>
    </source>
</evidence>
<feature type="compositionally biased region" description="Basic and acidic residues" evidence="3">
    <location>
        <begin position="307"/>
        <end position="332"/>
    </location>
</feature>
<comment type="subcellular location">
    <subcellularLocation>
        <location evidence="1">Secreted</location>
    </subcellularLocation>
</comment>